<evidence type="ECO:0000256" key="6">
    <source>
        <dbReference type="SAM" id="Phobius"/>
    </source>
</evidence>
<dbReference type="OrthoDB" id="103681at2157"/>
<dbReference type="InParanoid" id="H1Z406"/>
<evidence type="ECO:0000313" key="9">
    <source>
        <dbReference type="Proteomes" id="UP000005741"/>
    </source>
</evidence>
<feature type="transmembrane region" description="Helical" evidence="6">
    <location>
        <begin position="30"/>
        <end position="56"/>
    </location>
</feature>
<dbReference type="PANTHER" id="PTHR33885">
    <property type="entry name" value="PHAGE SHOCK PROTEIN C"/>
    <property type="match status" value="1"/>
</dbReference>
<organism evidence="8 9">
    <name type="scientific">Methanoplanus limicola DSM 2279</name>
    <dbReference type="NCBI Taxonomy" id="937775"/>
    <lineage>
        <taxon>Archaea</taxon>
        <taxon>Methanobacteriati</taxon>
        <taxon>Methanobacteriota</taxon>
        <taxon>Stenosarchaea group</taxon>
        <taxon>Methanomicrobia</taxon>
        <taxon>Methanomicrobiales</taxon>
        <taxon>Methanomicrobiaceae</taxon>
        <taxon>Methanoplanus</taxon>
    </lineage>
</organism>
<evidence type="ECO:0000256" key="2">
    <source>
        <dbReference type="ARBA" id="ARBA00022475"/>
    </source>
</evidence>
<dbReference type="AlphaFoldDB" id="H1Z406"/>
<accession>H1Z406</accession>
<dbReference type="STRING" id="937775.Metlim_1584"/>
<feature type="domain" description="Phage shock protein PspC N-terminal" evidence="7">
    <location>
        <begin position="3"/>
        <end position="59"/>
    </location>
</feature>
<dbReference type="InterPro" id="IPR052027">
    <property type="entry name" value="PspC"/>
</dbReference>
<keyword evidence="5 6" id="KW-0472">Membrane</keyword>
<evidence type="ECO:0000259" key="7">
    <source>
        <dbReference type="Pfam" id="PF04024"/>
    </source>
</evidence>
<evidence type="ECO:0000256" key="3">
    <source>
        <dbReference type="ARBA" id="ARBA00022692"/>
    </source>
</evidence>
<evidence type="ECO:0000256" key="1">
    <source>
        <dbReference type="ARBA" id="ARBA00004162"/>
    </source>
</evidence>
<keyword evidence="9" id="KW-1185">Reference proteome</keyword>
<dbReference type="HOGENOM" id="CLU_143433_4_0_2"/>
<gene>
    <name evidence="8" type="ORF">Metlim_1584</name>
</gene>
<dbReference type="PANTHER" id="PTHR33885:SF3">
    <property type="entry name" value="PHAGE SHOCK PROTEIN C"/>
    <property type="match status" value="1"/>
</dbReference>
<name>H1Z406_9EURY</name>
<dbReference type="Pfam" id="PF04024">
    <property type="entry name" value="PspC"/>
    <property type="match status" value="1"/>
</dbReference>
<reference evidence="8 9" key="1">
    <citation type="submission" date="2011-10" db="EMBL/GenBank/DDBJ databases">
        <title>The Improved High-Quality Draft genome of Methanoplanus limicola DSM 2279.</title>
        <authorList>
            <consortium name="US DOE Joint Genome Institute (JGI-PGF)"/>
            <person name="Lucas S."/>
            <person name="Copeland A."/>
            <person name="Lapidus A."/>
            <person name="Glavina del Rio T."/>
            <person name="Dalin E."/>
            <person name="Tice H."/>
            <person name="Bruce D."/>
            <person name="Goodwin L."/>
            <person name="Pitluck S."/>
            <person name="Peters L."/>
            <person name="Mikhailova N."/>
            <person name="Lu M."/>
            <person name="Kyrpides N."/>
            <person name="Mavromatis K."/>
            <person name="Ivanova N."/>
            <person name="Markowitz V."/>
            <person name="Cheng J.-F."/>
            <person name="Hugenholtz P."/>
            <person name="Woyke T."/>
            <person name="Wu D."/>
            <person name="Wirth R."/>
            <person name="Brambilla E.-M."/>
            <person name="Klenk H.-P."/>
            <person name="Eisen J.A."/>
        </authorList>
    </citation>
    <scope>NUCLEOTIDE SEQUENCE [LARGE SCALE GENOMIC DNA]</scope>
    <source>
        <strain evidence="8 9">DSM 2279</strain>
    </source>
</reference>
<sequence length="73" mass="7998">MNKIYRSKDDRILAGVCSGIGRGLDIDPNIVRIVFVVMALAYGAGIIAYVAGWVLLPDEEDKDVIDAEFKIKS</sequence>
<evidence type="ECO:0000256" key="4">
    <source>
        <dbReference type="ARBA" id="ARBA00022989"/>
    </source>
</evidence>
<dbReference type="Proteomes" id="UP000005741">
    <property type="component" value="Chromosome"/>
</dbReference>
<comment type="subcellular location">
    <subcellularLocation>
        <location evidence="1">Cell membrane</location>
        <topology evidence="1">Single-pass membrane protein</topology>
    </subcellularLocation>
</comment>
<keyword evidence="2" id="KW-1003">Cell membrane</keyword>
<dbReference type="RefSeq" id="WP_004077441.1">
    <property type="nucleotide sequence ID" value="NZ_CM001436.1"/>
</dbReference>
<evidence type="ECO:0000313" key="8">
    <source>
        <dbReference type="EMBL" id="EHQ35685.1"/>
    </source>
</evidence>
<keyword evidence="4 6" id="KW-1133">Transmembrane helix</keyword>
<evidence type="ECO:0000256" key="5">
    <source>
        <dbReference type="ARBA" id="ARBA00023136"/>
    </source>
</evidence>
<keyword evidence="3 6" id="KW-0812">Transmembrane</keyword>
<dbReference type="GO" id="GO:0005886">
    <property type="term" value="C:plasma membrane"/>
    <property type="evidence" value="ECO:0007669"/>
    <property type="project" value="UniProtKB-SubCell"/>
</dbReference>
<dbReference type="EMBL" id="CM001436">
    <property type="protein sequence ID" value="EHQ35685.1"/>
    <property type="molecule type" value="Genomic_DNA"/>
</dbReference>
<dbReference type="InterPro" id="IPR007168">
    <property type="entry name" value="Phageshock_PspC_N"/>
</dbReference>
<protein>
    <submittedName>
        <fullName evidence="8">Phage shock protein C, PspC</fullName>
    </submittedName>
</protein>
<proteinExistence type="predicted"/>